<name>A0AAD7B8Q7_9AGAR</name>
<feature type="non-terminal residue" evidence="1">
    <location>
        <position position="1"/>
    </location>
</feature>
<keyword evidence="2" id="KW-1185">Reference proteome</keyword>
<proteinExistence type="predicted"/>
<evidence type="ECO:0000313" key="1">
    <source>
        <dbReference type="EMBL" id="KAJ7613449.1"/>
    </source>
</evidence>
<comment type="caution">
    <text evidence="1">The sequence shown here is derived from an EMBL/GenBank/DDBJ whole genome shotgun (WGS) entry which is preliminary data.</text>
</comment>
<dbReference type="EMBL" id="JARKIF010000028">
    <property type="protein sequence ID" value="KAJ7613449.1"/>
    <property type="molecule type" value="Genomic_DNA"/>
</dbReference>
<organism evidence="1 2">
    <name type="scientific">Roridomyces roridus</name>
    <dbReference type="NCBI Taxonomy" id="1738132"/>
    <lineage>
        <taxon>Eukaryota</taxon>
        <taxon>Fungi</taxon>
        <taxon>Dikarya</taxon>
        <taxon>Basidiomycota</taxon>
        <taxon>Agaricomycotina</taxon>
        <taxon>Agaricomycetes</taxon>
        <taxon>Agaricomycetidae</taxon>
        <taxon>Agaricales</taxon>
        <taxon>Marasmiineae</taxon>
        <taxon>Mycenaceae</taxon>
        <taxon>Roridomyces</taxon>
    </lineage>
</organism>
<dbReference type="AlphaFoldDB" id="A0AAD7B8Q7"/>
<accession>A0AAD7B8Q7</accession>
<protein>
    <submittedName>
        <fullName evidence="1">Uncharacterized protein</fullName>
    </submittedName>
</protein>
<dbReference type="SUPFAM" id="SSF51905">
    <property type="entry name" value="FAD/NAD(P)-binding domain"/>
    <property type="match status" value="1"/>
</dbReference>
<dbReference type="InterPro" id="IPR036188">
    <property type="entry name" value="FAD/NAD-bd_sf"/>
</dbReference>
<dbReference type="Proteomes" id="UP001221142">
    <property type="component" value="Unassembled WGS sequence"/>
</dbReference>
<evidence type="ECO:0000313" key="2">
    <source>
        <dbReference type="Proteomes" id="UP001221142"/>
    </source>
</evidence>
<feature type="non-terminal residue" evidence="1">
    <location>
        <position position="57"/>
    </location>
</feature>
<gene>
    <name evidence="1" type="ORF">FB45DRAFT_710004</name>
</gene>
<reference evidence="1" key="1">
    <citation type="submission" date="2023-03" db="EMBL/GenBank/DDBJ databases">
        <title>Massive genome expansion in bonnet fungi (Mycena s.s.) driven by repeated elements and novel gene families across ecological guilds.</title>
        <authorList>
            <consortium name="Lawrence Berkeley National Laboratory"/>
            <person name="Harder C.B."/>
            <person name="Miyauchi S."/>
            <person name="Viragh M."/>
            <person name="Kuo A."/>
            <person name="Thoen E."/>
            <person name="Andreopoulos B."/>
            <person name="Lu D."/>
            <person name="Skrede I."/>
            <person name="Drula E."/>
            <person name="Henrissat B."/>
            <person name="Morin E."/>
            <person name="Kohler A."/>
            <person name="Barry K."/>
            <person name="LaButti K."/>
            <person name="Morin E."/>
            <person name="Salamov A."/>
            <person name="Lipzen A."/>
            <person name="Mereny Z."/>
            <person name="Hegedus B."/>
            <person name="Baldrian P."/>
            <person name="Stursova M."/>
            <person name="Weitz H."/>
            <person name="Taylor A."/>
            <person name="Grigoriev I.V."/>
            <person name="Nagy L.G."/>
            <person name="Martin F."/>
            <person name="Kauserud H."/>
        </authorList>
    </citation>
    <scope>NUCLEOTIDE SEQUENCE</scope>
    <source>
        <strain evidence="1">9284</strain>
    </source>
</reference>
<sequence length="57" mass="5799">TIHPAHIDIAAGVLGAPNYPTVCNPELFTGLTLHAANYHGGALYSGERVIVVGAGNS</sequence>
<dbReference type="Gene3D" id="3.50.50.60">
    <property type="entry name" value="FAD/NAD(P)-binding domain"/>
    <property type="match status" value="1"/>
</dbReference>